<dbReference type="InterPro" id="IPR000866">
    <property type="entry name" value="AhpC/TSA"/>
</dbReference>
<evidence type="ECO:0000256" key="7">
    <source>
        <dbReference type="ARBA" id="ARBA00023157"/>
    </source>
</evidence>
<comment type="subunit">
    <text evidence="2">Monomer.</text>
</comment>
<keyword evidence="4" id="KW-0575">Peroxidase</keyword>
<dbReference type="SUPFAM" id="SSF52833">
    <property type="entry name" value="Thioredoxin-like"/>
    <property type="match status" value="1"/>
</dbReference>
<dbReference type="GO" id="GO:0045454">
    <property type="term" value="P:cell redox homeostasis"/>
    <property type="evidence" value="ECO:0007669"/>
    <property type="project" value="TreeGrafter"/>
</dbReference>
<evidence type="ECO:0000256" key="5">
    <source>
        <dbReference type="ARBA" id="ARBA00022862"/>
    </source>
</evidence>
<evidence type="ECO:0000256" key="2">
    <source>
        <dbReference type="ARBA" id="ARBA00011245"/>
    </source>
</evidence>
<keyword evidence="14" id="KW-0732">Signal</keyword>
<dbReference type="InterPro" id="IPR036249">
    <property type="entry name" value="Thioredoxin-like_sf"/>
</dbReference>
<dbReference type="InterPro" id="IPR050924">
    <property type="entry name" value="Peroxiredoxin_BCP/PrxQ"/>
</dbReference>
<keyword evidence="6" id="KW-0560">Oxidoreductase</keyword>
<keyword evidence="7" id="KW-1015">Disulfide bond</keyword>
<feature type="chain" id="PRO_5010191323" description="thioredoxin-dependent peroxiredoxin" evidence="14">
    <location>
        <begin position="25"/>
        <end position="181"/>
    </location>
</feature>
<evidence type="ECO:0000256" key="1">
    <source>
        <dbReference type="ARBA" id="ARBA00003330"/>
    </source>
</evidence>
<dbReference type="PANTHER" id="PTHR42801:SF4">
    <property type="entry name" value="AHPC_TSA FAMILY PROTEIN"/>
    <property type="match status" value="1"/>
</dbReference>
<organism evidence="16 17">
    <name type="scientific">Nitrosospira multiformis</name>
    <dbReference type="NCBI Taxonomy" id="1231"/>
    <lineage>
        <taxon>Bacteria</taxon>
        <taxon>Pseudomonadati</taxon>
        <taxon>Pseudomonadota</taxon>
        <taxon>Betaproteobacteria</taxon>
        <taxon>Nitrosomonadales</taxon>
        <taxon>Nitrosomonadaceae</taxon>
        <taxon>Nitrosospira</taxon>
    </lineage>
</organism>
<dbReference type="CDD" id="cd03017">
    <property type="entry name" value="PRX_BCP"/>
    <property type="match status" value="1"/>
</dbReference>
<feature type="active site" description="Cysteine sulfenic acid (-SOH) intermediate; for peroxidase activity" evidence="13">
    <location>
        <position position="69"/>
    </location>
</feature>
<evidence type="ECO:0000313" key="17">
    <source>
        <dbReference type="Proteomes" id="UP000182649"/>
    </source>
</evidence>
<dbReference type="PANTHER" id="PTHR42801">
    <property type="entry name" value="THIOREDOXIN-DEPENDENT PEROXIDE REDUCTASE"/>
    <property type="match status" value="1"/>
</dbReference>
<evidence type="ECO:0000259" key="15">
    <source>
        <dbReference type="PROSITE" id="PS51352"/>
    </source>
</evidence>
<name>A0A1I7FN98_9PROT</name>
<evidence type="ECO:0000256" key="13">
    <source>
        <dbReference type="PIRSR" id="PIRSR000239-1"/>
    </source>
</evidence>
<dbReference type="Pfam" id="PF00578">
    <property type="entry name" value="AhpC-TSA"/>
    <property type="match status" value="1"/>
</dbReference>
<dbReference type="InterPro" id="IPR013766">
    <property type="entry name" value="Thioredoxin_domain"/>
</dbReference>
<sequence>MKVLGVLATLVTLIMTFGSRGALAEPLKVGETAPDFNLPDQNGKNHKLSDYHGKWLALYFYVKDDTPGCTKQACKFRDDIHQLRDLGAEVIGVSVDDSASHANFAKKYDIPFPLLADSKGETAKRYDSIWSIIGLAKRNTYLIDPEGRIAKIYLAASASRNSVEIIEDLKRMKDSQLHVKD</sequence>
<dbReference type="InterPro" id="IPR024706">
    <property type="entry name" value="Peroxiredoxin_AhpC-typ"/>
</dbReference>
<dbReference type="GO" id="GO:0034599">
    <property type="term" value="P:cellular response to oxidative stress"/>
    <property type="evidence" value="ECO:0007669"/>
    <property type="project" value="TreeGrafter"/>
</dbReference>
<dbReference type="PROSITE" id="PS51352">
    <property type="entry name" value="THIOREDOXIN_2"/>
    <property type="match status" value="1"/>
</dbReference>
<reference evidence="16 17" key="1">
    <citation type="submission" date="2016-10" db="EMBL/GenBank/DDBJ databases">
        <authorList>
            <person name="de Groot N.N."/>
        </authorList>
    </citation>
    <scope>NUCLEOTIDE SEQUENCE [LARGE SCALE GENOMIC DNA]</scope>
    <source>
        <strain evidence="16 17">Nl14</strain>
    </source>
</reference>
<keyword evidence="8" id="KW-0676">Redox-active center</keyword>
<dbReference type="OrthoDB" id="9812811at2"/>
<evidence type="ECO:0000256" key="8">
    <source>
        <dbReference type="ARBA" id="ARBA00023284"/>
    </source>
</evidence>
<dbReference type="RefSeq" id="WP_074972781.1">
    <property type="nucleotide sequence ID" value="NZ_FPBZ01000002.1"/>
</dbReference>
<accession>A0A1I7FN98</accession>
<dbReference type="EMBL" id="FPBZ01000002">
    <property type="protein sequence ID" value="SFU37506.1"/>
    <property type="molecule type" value="Genomic_DNA"/>
</dbReference>
<evidence type="ECO:0000256" key="3">
    <source>
        <dbReference type="ARBA" id="ARBA00013017"/>
    </source>
</evidence>
<evidence type="ECO:0000256" key="10">
    <source>
        <dbReference type="ARBA" id="ARBA00038489"/>
    </source>
</evidence>
<dbReference type="GO" id="GO:0008379">
    <property type="term" value="F:thioredoxin peroxidase activity"/>
    <property type="evidence" value="ECO:0007669"/>
    <property type="project" value="TreeGrafter"/>
</dbReference>
<evidence type="ECO:0000256" key="14">
    <source>
        <dbReference type="SAM" id="SignalP"/>
    </source>
</evidence>
<dbReference type="FunFam" id="3.40.30.10:FF:000007">
    <property type="entry name" value="Thioredoxin-dependent thiol peroxidase"/>
    <property type="match status" value="1"/>
</dbReference>
<comment type="similarity">
    <text evidence="10">Belongs to the peroxiredoxin family. BCP/PrxQ subfamily.</text>
</comment>
<dbReference type="Proteomes" id="UP000182649">
    <property type="component" value="Unassembled WGS sequence"/>
</dbReference>
<protein>
    <recommendedName>
        <fullName evidence="3">thioredoxin-dependent peroxiredoxin</fullName>
        <ecNumber evidence="3">1.11.1.24</ecNumber>
    </recommendedName>
    <alternativeName>
        <fullName evidence="9">Thioredoxin peroxidase</fullName>
    </alternativeName>
    <alternativeName>
        <fullName evidence="11">Thioredoxin-dependent peroxiredoxin Bcp</fullName>
    </alternativeName>
</protein>
<evidence type="ECO:0000256" key="4">
    <source>
        <dbReference type="ARBA" id="ARBA00022559"/>
    </source>
</evidence>
<keyword evidence="5" id="KW-0049">Antioxidant</keyword>
<feature type="signal peptide" evidence="14">
    <location>
        <begin position="1"/>
        <end position="24"/>
    </location>
</feature>
<evidence type="ECO:0000256" key="6">
    <source>
        <dbReference type="ARBA" id="ARBA00023002"/>
    </source>
</evidence>
<evidence type="ECO:0000313" key="16">
    <source>
        <dbReference type="EMBL" id="SFU37506.1"/>
    </source>
</evidence>
<dbReference type="Gene3D" id="3.40.30.10">
    <property type="entry name" value="Glutaredoxin"/>
    <property type="match status" value="1"/>
</dbReference>
<dbReference type="PIRSF" id="PIRSF000239">
    <property type="entry name" value="AHPC"/>
    <property type="match status" value="1"/>
</dbReference>
<dbReference type="EC" id="1.11.1.24" evidence="3"/>
<proteinExistence type="inferred from homology"/>
<gene>
    <name evidence="16" type="ORF">SAMN05216417_10228</name>
</gene>
<dbReference type="AlphaFoldDB" id="A0A1I7FN98"/>
<comment type="function">
    <text evidence="1">Thiol-specific peroxidase that catalyzes the reduction of hydrogen peroxide and organic hydroperoxides to water and alcohols, respectively. Plays a role in cell protection against oxidative stress by detoxifying peroxides and as sensor of hydrogen peroxide-mediated signaling events.</text>
</comment>
<evidence type="ECO:0000256" key="12">
    <source>
        <dbReference type="ARBA" id="ARBA00049091"/>
    </source>
</evidence>
<evidence type="ECO:0000256" key="9">
    <source>
        <dbReference type="ARBA" id="ARBA00032824"/>
    </source>
</evidence>
<dbReference type="GO" id="GO:0005737">
    <property type="term" value="C:cytoplasm"/>
    <property type="evidence" value="ECO:0007669"/>
    <property type="project" value="TreeGrafter"/>
</dbReference>
<evidence type="ECO:0000256" key="11">
    <source>
        <dbReference type="ARBA" id="ARBA00042639"/>
    </source>
</evidence>
<feature type="domain" description="Thioredoxin" evidence="15">
    <location>
        <begin position="27"/>
        <end position="174"/>
    </location>
</feature>
<comment type="catalytic activity">
    <reaction evidence="12">
        <text>a hydroperoxide + [thioredoxin]-dithiol = an alcohol + [thioredoxin]-disulfide + H2O</text>
        <dbReference type="Rhea" id="RHEA:62620"/>
        <dbReference type="Rhea" id="RHEA-COMP:10698"/>
        <dbReference type="Rhea" id="RHEA-COMP:10700"/>
        <dbReference type="ChEBI" id="CHEBI:15377"/>
        <dbReference type="ChEBI" id="CHEBI:29950"/>
        <dbReference type="ChEBI" id="CHEBI:30879"/>
        <dbReference type="ChEBI" id="CHEBI:35924"/>
        <dbReference type="ChEBI" id="CHEBI:50058"/>
        <dbReference type="EC" id="1.11.1.24"/>
    </reaction>
</comment>